<proteinExistence type="predicted"/>
<dbReference type="Proteomes" id="UP001304300">
    <property type="component" value="Chromosome"/>
</dbReference>
<dbReference type="SUPFAM" id="SSF53795">
    <property type="entry name" value="PEP carboxykinase-like"/>
    <property type="match status" value="1"/>
</dbReference>
<organism evidence="1 2">
    <name type="scientific">Rubellicoccus peritrichatus</name>
    <dbReference type="NCBI Taxonomy" id="3080537"/>
    <lineage>
        <taxon>Bacteria</taxon>
        <taxon>Pseudomonadati</taxon>
        <taxon>Verrucomicrobiota</taxon>
        <taxon>Opitutia</taxon>
        <taxon>Puniceicoccales</taxon>
        <taxon>Cerasicoccaceae</taxon>
        <taxon>Rubellicoccus</taxon>
    </lineage>
</organism>
<accession>A0AAQ3LEY8</accession>
<dbReference type="EMBL" id="CP136920">
    <property type="protein sequence ID" value="WOO42685.1"/>
    <property type="molecule type" value="Genomic_DNA"/>
</dbReference>
<dbReference type="InterPro" id="IPR027417">
    <property type="entry name" value="P-loop_NTPase"/>
</dbReference>
<keyword evidence="2" id="KW-1185">Reference proteome</keyword>
<dbReference type="AlphaFoldDB" id="A0AAQ3LEY8"/>
<dbReference type="RefSeq" id="WP_317835210.1">
    <property type="nucleotide sequence ID" value="NZ_CP136920.1"/>
</dbReference>
<name>A0AAQ3LEY8_9BACT</name>
<evidence type="ECO:0008006" key="3">
    <source>
        <dbReference type="Google" id="ProtNLM"/>
    </source>
</evidence>
<evidence type="ECO:0000313" key="2">
    <source>
        <dbReference type="Proteomes" id="UP001304300"/>
    </source>
</evidence>
<evidence type="ECO:0000313" key="1">
    <source>
        <dbReference type="EMBL" id="WOO42685.1"/>
    </source>
</evidence>
<reference evidence="1 2" key="1">
    <citation type="submission" date="2023-10" db="EMBL/GenBank/DDBJ databases">
        <title>Rubellicoccus peritrichatus gen. nov., sp. nov., isolated from an algae of coral reef tank.</title>
        <authorList>
            <person name="Luo J."/>
        </authorList>
    </citation>
    <scope>NUCLEOTIDE SEQUENCE [LARGE SCALE GENOMIC DNA]</scope>
    <source>
        <strain evidence="1 2">CR14</strain>
    </source>
</reference>
<gene>
    <name evidence="1" type="ORF">RZN69_06240</name>
</gene>
<dbReference type="Gene3D" id="3.40.50.300">
    <property type="entry name" value="P-loop containing nucleotide triphosphate hydrolases"/>
    <property type="match status" value="1"/>
</dbReference>
<dbReference type="KEGG" id="puo:RZN69_06240"/>
<protein>
    <recommendedName>
        <fullName evidence="3">Serine kinase</fullName>
    </recommendedName>
</protein>
<sequence length="362" mass="40841">MQTKSDIPGPARKESETEAGDFFAKIKKSLRSYSIQSELIERGIHFGDSIHPIKAHFGSETLYQYLSRAWKHLPAHPSLSDKALDLYFLDEATTDYQLPPLPFNLKEVGLQGIFPAYFNEAEKAVWQFGSRVLYLYDRNRNYCLFWTRDVRELPNWELSFPLRYPVMWGSETTDAIMLHAAAVGNQNGAALLVGKSGSGKSTTSLSALASGMQFLGEDYVLVNAGDPIEVYSLFCSAKARSSTFEQLNINDGQTFPLNIEENSRRLTYLDENYADQLVDKLPVRTLLLPSVDHSDQPHFSPMTTGELLTALAPSCLFQIPCNRPAALKKITQLVKRLPCYRFHLSTDLQRNADCLNQFLLKL</sequence>